<evidence type="ECO:0000313" key="1">
    <source>
        <dbReference type="EMBL" id="OGY23408.1"/>
    </source>
</evidence>
<proteinExistence type="predicted"/>
<protein>
    <recommendedName>
        <fullName evidence="3">DNA polymerase III subunit delta</fullName>
    </recommendedName>
</protein>
<dbReference type="Gene3D" id="3.40.50.300">
    <property type="entry name" value="P-loop containing nucleotide triphosphate hydrolases"/>
    <property type="match status" value="1"/>
</dbReference>
<gene>
    <name evidence="1" type="ORF">A2172_04230</name>
</gene>
<reference evidence="1 2" key="1">
    <citation type="journal article" date="2016" name="Nat. Commun.">
        <title>Thousands of microbial genomes shed light on interconnected biogeochemical processes in an aquifer system.</title>
        <authorList>
            <person name="Anantharaman K."/>
            <person name="Brown C.T."/>
            <person name="Hug L.A."/>
            <person name="Sharon I."/>
            <person name="Castelle C.J."/>
            <person name="Probst A.J."/>
            <person name="Thomas B.C."/>
            <person name="Singh A."/>
            <person name="Wilkins M.J."/>
            <person name="Karaoz U."/>
            <person name="Brodie E.L."/>
            <person name="Williams K.H."/>
            <person name="Hubbard S.S."/>
            <person name="Banfield J.F."/>
        </authorList>
    </citation>
    <scope>NUCLEOTIDE SEQUENCE [LARGE SCALE GENOMIC DNA]</scope>
</reference>
<comment type="caution">
    <text evidence="1">The sequence shown here is derived from an EMBL/GenBank/DDBJ whole genome shotgun (WGS) entry which is preliminary data.</text>
</comment>
<dbReference type="InterPro" id="IPR050238">
    <property type="entry name" value="DNA_Rep/Repair_Clamp_Loader"/>
</dbReference>
<name>A0A1G1W6V5_9BACT</name>
<dbReference type="PANTHER" id="PTHR11669">
    <property type="entry name" value="REPLICATION FACTOR C / DNA POLYMERASE III GAMMA-TAU SUBUNIT"/>
    <property type="match status" value="1"/>
</dbReference>
<dbReference type="AlphaFoldDB" id="A0A1G1W6V5"/>
<evidence type="ECO:0008006" key="3">
    <source>
        <dbReference type="Google" id="ProtNLM"/>
    </source>
</evidence>
<dbReference type="InterPro" id="IPR027417">
    <property type="entry name" value="P-loop_NTPase"/>
</dbReference>
<dbReference type="GO" id="GO:0006261">
    <property type="term" value="P:DNA-templated DNA replication"/>
    <property type="evidence" value="ECO:0007669"/>
    <property type="project" value="TreeGrafter"/>
</dbReference>
<organism evidence="1 2">
    <name type="scientific">Candidatus Woykebacteria bacterium RBG_13_40_15</name>
    <dbReference type="NCBI Taxonomy" id="1802593"/>
    <lineage>
        <taxon>Bacteria</taxon>
        <taxon>Candidatus Woykeibacteriota</taxon>
    </lineage>
</organism>
<dbReference type="Proteomes" id="UP000176631">
    <property type="component" value="Unassembled WGS sequence"/>
</dbReference>
<accession>A0A1G1W6V5</accession>
<evidence type="ECO:0000313" key="2">
    <source>
        <dbReference type="Proteomes" id="UP000176631"/>
    </source>
</evidence>
<dbReference type="PANTHER" id="PTHR11669:SF0">
    <property type="entry name" value="PROTEIN STICHEL-LIKE 2"/>
    <property type="match status" value="1"/>
</dbReference>
<dbReference type="SUPFAM" id="SSF52540">
    <property type="entry name" value="P-loop containing nucleoside triphosphate hydrolases"/>
    <property type="match status" value="1"/>
</dbReference>
<dbReference type="STRING" id="1802593.A2172_04230"/>
<dbReference type="EMBL" id="MHCP01000025">
    <property type="protein sequence ID" value="OGY23408.1"/>
    <property type="molecule type" value="Genomic_DNA"/>
</dbReference>
<sequence length="211" mass="23499">MSLPTLLIGGSSKSRKNEAINLAKGTSSWDCHILDAQVTSGIHDVRGLTSELNKKPVNSTFKIALILEAQNLTLEAQNALLKTLEEPPKNTEIILTAVTPEGLLSTISSRCLKINLAISGESKVPNKVEKFLSLDSYERWLAAADLDLESWLSFWRERLLENVFSKNIEKEKIAKISKYLKLIIKAKSLKKRNASSKILNSIILFETPQEP</sequence>
<dbReference type="Pfam" id="PF13177">
    <property type="entry name" value="DNA_pol3_delta2"/>
    <property type="match status" value="1"/>
</dbReference>